<dbReference type="AlphaFoldDB" id="A0AAN9LTT5"/>
<protein>
    <submittedName>
        <fullName evidence="1">Uncharacterized protein</fullName>
    </submittedName>
</protein>
<sequence length="90" mass="10352">MSASSLLNGMEQVYVRLVLEPINASSPLSEMEPICEKRMKPECGGCRCFISSTSLFQFIPFNLFLRHASSSFWNLFRQFQLLFFILCGLF</sequence>
<proteinExistence type="predicted"/>
<accession>A0AAN9LTT5</accession>
<reference evidence="1 2" key="1">
    <citation type="submission" date="2024-01" db="EMBL/GenBank/DDBJ databases">
        <title>The genomes of 5 underutilized Papilionoideae crops provide insights into root nodulation and disease resistanc.</title>
        <authorList>
            <person name="Jiang F."/>
        </authorList>
    </citation>
    <scope>NUCLEOTIDE SEQUENCE [LARGE SCALE GENOMIC DNA]</scope>
    <source>
        <strain evidence="1">LVBAO_FW01</strain>
        <tissue evidence="1">Leaves</tissue>
    </source>
</reference>
<name>A0AAN9LTT5_CANGL</name>
<keyword evidence="2" id="KW-1185">Reference proteome</keyword>
<dbReference type="Proteomes" id="UP001367508">
    <property type="component" value="Unassembled WGS sequence"/>
</dbReference>
<gene>
    <name evidence="1" type="ORF">VNO77_20986</name>
</gene>
<evidence type="ECO:0000313" key="2">
    <source>
        <dbReference type="Proteomes" id="UP001367508"/>
    </source>
</evidence>
<organism evidence="1 2">
    <name type="scientific">Canavalia gladiata</name>
    <name type="common">Sword bean</name>
    <name type="synonym">Dolichos gladiatus</name>
    <dbReference type="NCBI Taxonomy" id="3824"/>
    <lineage>
        <taxon>Eukaryota</taxon>
        <taxon>Viridiplantae</taxon>
        <taxon>Streptophyta</taxon>
        <taxon>Embryophyta</taxon>
        <taxon>Tracheophyta</taxon>
        <taxon>Spermatophyta</taxon>
        <taxon>Magnoliopsida</taxon>
        <taxon>eudicotyledons</taxon>
        <taxon>Gunneridae</taxon>
        <taxon>Pentapetalae</taxon>
        <taxon>rosids</taxon>
        <taxon>fabids</taxon>
        <taxon>Fabales</taxon>
        <taxon>Fabaceae</taxon>
        <taxon>Papilionoideae</taxon>
        <taxon>50 kb inversion clade</taxon>
        <taxon>NPAAA clade</taxon>
        <taxon>indigoferoid/millettioid clade</taxon>
        <taxon>Phaseoleae</taxon>
        <taxon>Canavalia</taxon>
    </lineage>
</organism>
<evidence type="ECO:0000313" key="1">
    <source>
        <dbReference type="EMBL" id="KAK7340284.1"/>
    </source>
</evidence>
<dbReference type="EMBL" id="JAYMYQ010000004">
    <property type="protein sequence ID" value="KAK7340284.1"/>
    <property type="molecule type" value="Genomic_DNA"/>
</dbReference>
<comment type="caution">
    <text evidence="1">The sequence shown here is derived from an EMBL/GenBank/DDBJ whole genome shotgun (WGS) entry which is preliminary data.</text>
</comment>